<dbReference type="EMBL" id="CAVMBE010000125">
    <property type="protein sequence ID" value="CAK4034590.1"/>
    <property type="molecule type" value="Genomic_DNA"/>
</dbReference>
<feature type="compositionally biased region" description="Basic and acidic residues" evidence="1">
    <location>
        <begin position="126"/>
        <end position="168"/>
    </location>
</feature>
<feature type="compositionally biased region" description="Low complexity" evidence="1">
    <location>
        <begin position="192"/>
        <end position="203"/>
    </location>
</feature>
<dbReference type="Proteomes" id="UP001296104">
    <property type="component" value="Unassembled WGS sequence"/>
</dbReference>
<sequence length="326" mass="36609">MPGMADAGGNRVLNRFDSAKEFRDFLIQQNRLKQMDTEAPEFEAAEKRAANTQLEDVSLESDMEDDFELITVEQATEEPVLISHEEIEEDFEHILPLFEFSSKPVGAANQTKRGTDGFRSGRTSFRKSEVAKHKINETAKRSEAAARSKGSKGEKTKHVLDQATERLRAQVPLPAEQIQRRAKRSAPALKNSSTSTSQEQSTTAGSGMKPLYGNLPKTLGLQNTSAIFHPFVVKHNRPAMFEALRSQTSMGARSYPEAPLRKDDHVALFLKQRFATFQEDRSRADITYQRCVDEDGRGVTFWHPGVPGRICDDCLETLRKLGLKLR</sequence>
<feature type="region of interest" description="Disordered" evidence="1">
    <location>
        <begin position="107"/>
        <end position="210"/>
    </location>
</feature>
<reference evidence="2" key="1">
    <citation type="submission" date="2023-11" db="EMBL/GenBank/DDBJ databases">
        <authorList>
            <person name="Alioto T."/>
            <person name="Alioto T."/>
            <person name="Gomez Garrido J."/>
        </authorList>
    </citation>
    <scope>NUCLEOTIDE SEQUENCE</scope>
</reference>
<evidence type="ECO:0000313" key="3">
    <source>
        <dbReference type="Proteomes" id="UP001296104"/>
    </source>
</evidence>
<keyword evidence="3" id="KW-1185">Reference proteome</keyword>
<proteinExistence type="predicted"/>
<dbReference type="AlphaFoldDB" id="A0AAI8Z8B7"/>
<accession>A0AAI8Z8B7</accession>
<evidence type="ECO:0000313" key="2">
    <source>
        <dbReference type="EMBL" id="CAK4034590.1"/>
    </source>
</evidence>
<gene>
    <name evidence="2" type="ORF">LECACI_7A009748</name>
</gene>
<organism evidence="2 3">
    <name type="scientific">Lecanosticta acicola</name>
    <dbReference type="NCBI Taxonomy" id="111012"/>
    <lineage>
        <taxon>Eukaryota</taxon>
        <taxon>Fungi</taxon>
        <taxon>Dikarya</taxon>
        <taxon>Ascomycota</taxon>
        <taxon>Pezizomycotina</taxon>
        <taxon>Dothideomycetes</taxon>
        <taxon>Dothideomycetidae</taxon>
        <taxon>Mycosphaerellales</taxon>
        <taxon>Mycosphaerellaceae</taxon>
        <taxon>Lecanosticta</taxon>
    </lineage>
</organism>
<name>A0AAI8Z8B7_9PEZI</name>
<protein>
    <submittedName>
        <fullName evidence="2">Uncharacterized protein</fullName>
    </submittedName>
</protein>
<comment type="caution">
    <text evidence="2">The sequence shown here is derived from an EMBL/GenBank/DDBJ whole genome shotgun (WGS) entry which is preliminary data.</text>
</comment>
<evidence type="ECO:0000256" key="1">
    <source>
        <dbReference type="SAM" id="MobiDB-lite"/>
    </source>
</evidence>